<feature type="compositionally biased region" description="Low complexity" evidence="1">
    <location>
        <begin position="278"/>
        <end position="305"/>
    </location>
</feature>
<dbReference type="AlphaFoldDB" id="A0A8E2DVC5"/>
<organism evidence="2 3">
    <name type="scientific">Obba rivulosa</name>
    <dbReference type="NCBI Taxonomy" id="1052685"/>
    <lineage>
        <taxon>Eukaryota</taxon>
        <taxon>Fungi</taxon>
        <taxon>Dikarya</taxon>
        <taxon>Basidiomycota</taxon>
        <taxon>Agaricomycotina</taxon>
        <taxon>Agaricomycetes</taxon>
        <taxon>Polyporales</taxon>
        <taxon>Gelatoporiaceae</taxon>
        <taxon>Obba</taxon>
    </lineage>
</organism>
<keyword evidence="3" id="KW-1185">Reference proteome</keyword>
<feature type="compositionally biased region" description="Pro residues" evidence="1">
    <location>
        <begin position="414"/>
        <end position="430"/>
    </location>
</feature>
<feature type="compositionally biased region" description="Polar residues" evidence="1">
    <location>
        <begin position="357"/>
        <end position="372"/>
    </location>
</feature>
<feature type="compositionally biased region" description="Polar residues" evidence="1">
    <location>
        <begin position="525"/>
        <end position="535"/>
    </location>
</feature>
<feature type="region of interest" description="Disordered" evidence="1">
    <location>
        <begin position="1"/>
        <end position="95"/>
    </location>
</feature>
<feature type="compositionally biased region" description="Polar residues" evidence="1">
    <location>
        <begin position="112"/>
        <end position="129"/>
    </location>
</feature>
<evidence type="ECO:0000313" key="2">
    <source>
        <dbReference type="EMBL" id="OCH96565.1"/>
    </source>
</evidence>
<dbReference type="OrthoDB" id="2245455at2759"/>
<feature type="region of interest" description="Disordered" evidence="1">
    <location>
        <begin position="511"/>
        <end position="706"/>
    </location>
</feature>
<feature type="compositionally biased region" description="Low complexity" evidence="1">
    <location>
        <begin position="387"/>
        <end position="413"/>
    </location>
</feature>
<reference evidence="2 3" key="1">
    <citation type="submission" date="2016-07" db="EMBL/GenBank/DDBJ databases">
        <title>Draft genome of the white-rot fungus Obba rivulosa 3A-2.</title>
        <authorList>
            <consortium name="DOE Joint Genome Institute"/>
            <person name="Miettinen O."/>
            <person name="Riley R."/>
            <person name="Acob R."/>
            <person name="Barry K."/>
            <person name="Cullen D."/>
            <person name="De Vries R."/>
            <person name="Hainaut M."/>
            <person name="Hatakka A."/>
            <person name="Henrissat B."/>
            <person name="Hilden K."/>
            <person name="Kuo R."/>
            <person name="Labutti K."/>
            <person name="Lipzen A."/>
            <person name="Makela M.R."/>
            <person name="Sandor L."/>
            <person name="Spatafora J.W."/>
            <person name="Grigoriev I.V."/>
            <person name="Hibbett D.S."/>
        </authorList>
    </citation>
    <scope>NUCLEOTIDE SEQUENCE [LARGE SCALE GENOMIC DNA]</scope>
    <source>
        <strain evidence="2 3">3A-2</strain>
    </source>
</reference>
<dbReference type="EMBL" id="KV722330">
    <property type="protein sequence ID" value="OCH96565.1"/>
    <property type="molecule type" value="Genomic_DNA"/>
</dbReference>
<feature type="compositionally biased region" description="Low complexity" evidence="1">
    <location>
        <begin position="77"/>
        <end position="87"/>
    </location>
</feature>
<feature type="region of interest" description="Disordered" evidence="1">
    <location>
        <begin position="112"/>
        <end position="180"/>
    </location>
</feature>
<feature type="region of interest" description="Disordered" evidence="1">
    <location>
        <begin position="277"/>
        <end position="495"/>
    </location>
</feature>
<proteinExistence type="predicted"/>
<gene>
    <name evidence="2" type="ORF">OBBRIDRAFT_10498</name>
</gene>
<feature type="compositionally biased region" description="Pro residues" evidence="1">
    <location>
        <begin position="39"/>
        <end position="52"/>
    </location>
</feature>
<feature type="compositionally biased region" description="Low complexity" evidence="1">
    <location>
        <begin position="603"/>
        <end position="623"/>
    </location>
</feature>
<name>A0A8E2DVC5_9APHY</name>
<feature type="compositionally biased region" description="Polar residues" evidence="1">
    <location>
        <begin position="635"/>
        <end position="655"/>
    </location>
</feature>
<feature type="compositionally biased region" description="Acidic residues" evidence="1">
    <location>
        <begin position="339"/>
        <end position="348"/>
    </location>
</feature>
<dbReference type="PANTHER" id="PTHR37327:SF1">
    <property type="entry name" value="MICROTUBULE INTERACTING AND TRANSPORT DOMAIN-CONTAINING PROTEIN"/>
    <property type="match status" value="1"/>
</dbReference>
<protein>
    <recommendedName>
        <fullName evidence="4">MIT domain-containing protein</fullName>
    </recommendedName>
</protein>
<evidence type="ECO:0000313" key="3">
    <source>
        <dbReference type="Proteomes" id="UP000250043"/>
    </source>
</evidence>
<feature type="compositionally biased region" description="Polar residues" evidence="1">
    <location>
        <begin position="586"/>
        <end position="598"/>
    </location>
</feature>
<feature type="compositionally biased region" description="Low complexity" evidence="1">
    <location>
        <begin position="431"/>
        <end position="440"/>
    </location>
</feature>
<feature type="compositionally biased region" description="Basic and acidic residues" evidence="1">
    <location>
        <begin position="322"/>
        <end position="338"/>
    </location>
</feature>
<accession>A0A8E2DVC5</accession>
<sequence length="982" mass="104007">MAMPQDWSGPPNGHNGNGLALGGSPSSFLSKRRFSAAHAPPPGPPPSQPIPSVPALTITPQDDSYDGTPDAPEDPFEMPSSYESMSPPIHPYTRPSASAGLAAVAAFSQARLASTSANMSTSRTASPTGDQLADSPPRSMLRAATTKSAVPTHEIAPDRLLLSPTDPRPSSEHRPSSRRALTKALELAREAVRLDSSNDDPYGAVIAYGKSVSLLSEVMERVMRGEDSTEHRKNGRRRSVVAQEEEVRRLKSIHDTYADRMHILSLIYSIPLPPHSPPSTYTSSSVSASTDSTQPPSPTSTSPSSEFSDLNHPYAMSSSRGRVSEDSKGHSSESSHEEYDTEADEVEQEALAAMSRKTPSSFGRSRPTTPTGVASAHPYSLPPNPAVPSTSSPSASRSSLLPALRSRPRASSTLPPPVPPPTSLPPPAPAPAIVEPPESATSHLKAVDPNRIRAGSVNHKRAGSGSRLGALQEEVEQTDELLSPTTDLTPTPHRLEDAGRFRQRGLLMPQDISRDLPPLPSPSSQVSETDITPRNSTVAPVAAAMVSASEPSSPRGSSHFATPRPRGGSTLSVRSEVGTPTHRPNLINTSPNLGTISQRRGKASVPPSTTSSSPTESTTSAASLPNTGRGIASSLPASTVSSLGLSGRNRASSQPGRRPSIVSANSYPFPPLTGGPNGFPMPRKVSGPGSRLNPNAPPSISINTALLSPPLSTTQMAPLVPPPPIPYANIPAAPPSPLPAAAPTDALRKPYHMMSLLRQTMTSRTGGYVTRRLHVPHEVWSQGGAKLANIPEKIRVVEVLCSALEELQNWSAEYFGAGNVSSGMALGIGSIGRKEGEAWAAKLEDFSAVLDGVVGNFGKKLGVGEGFVTKKSSGVTSWGGKLTRQFDKFTNGKNLDSPAIYVHGLSKLFLQAQILDEHSKAISSIPIAPLYAGFPVEIRQALEIKLRHASEFFAKVVLTFVIRDMALLLDKYVKKCEKWLAE</sequence>
<evidence type="ECO:0000256" key="1">
    <source>
        <dbReference type="SAM" id="MobiDB-lite"/>
    </source>
</evidence>
<dbReference type="PANTHER" id="PTHR37327">
    <property type="entry name" value="CHROMOSOME 1, WHOLE GENOME SHOTGUN SEQUENCE"/>
    <property type="match status" value="1"/>
</dbReference>
<feature type="compositionally biased region" description="Low complexity" evidence="1">
    <location>
        <begin position="480"/>
        <end position="492"/>
    </location>
</feature>
<dbReference type="Proteomes" id="UP000250043">
    <property type="component" value="Unassembled WGS sequence"/>
</dbReference>
<evidence type="ECO:0008006" key="4">
    <source>
        <dbReference type="Google" id="ProtNLM"/>
    </source>
</evidence>
<feature type="compositionally biased region" description="Low complexity" evidence="1">
    <location>
        <begin position="536"/>
        <end position="558"/>
    </location>
</feature>